<evidence type="ECO:0000313" key="2">
    <source>
        <dbReference type="EMBL" id="ASN71541.1"/>
    </source>
</evidence>
<evidence type="ECO:0000256" key="1">
    <source>
        <dbReference type="SAM" id="MobiDB-lite"/>
    </source>
</evidence>
<feature type="region of interest" description="Disordered" evidence="1">
    <location>
        <begin position="1"/>
        <end position="22"/>
    </location>
</feature>
<dbReference type="EMBL" id="MF417927">
    <property type="protein sequence ID" value="ASN71541.1"/>
    <property type="molecule type" value="Genomic_DNA"/>
</dbReference>
<name>A0A2H4JG52_9CAUD</name>
<organism evidence="2">
    <name type="scientific">uncultured Caudovirales phage</name>
    <dbReference type="NCBI Taxonomy" id="2100421"/>
    <lineage>
        <taxon>Viruses</taxon>
        <taxon>Duplodnaviria</taxon>
        <taxon>Heunggongvirae</taxon>
        <taxon>Uroviricota</taxon>
        <taxon>Caudoviricetes</taxon>
        <taxon>Peduoviridae</taxon>
        <taxon>Maltschvirus</taxon>
        <taxon>Maltschvirus maltsch</taxon>
    </lineage>
</organism>
<protein>
    <submittedName>
        <fullName evidence="2">Uncharacterized protein</fullName>
    </submittedName>
</protein>
<gene>
    <name evidence="2" type="ORF">9F2_35</name>
</gene>
<reference evidence="2" key="1">
    <citation type="submission" date="2017-06" db="EMBL/GenBank/DDBJ databases">
        <title>Novel phages from South African skin metaviromes.</title>
        <authorList>
            <person name="van Zyl L.J."/>
            <person name="Abrahams Y."/>
            <person name="Stander E.A."/>
            <person name="Kirby B.M."/>
            <person name="Clavaud C."/>
            <person name="Farcet C."/>
            <person name="Breton L."/>
            <person name="Trindade M.I."/>
        </authorList>
    </citation>
    <scope>NUCLEOTIDE SEQUENCE</scope>
</reference>
<sequence>MQWKEQSQGNITVRITNSHQGSQMEGWDIQVIEVNGRVPPTTRKGEFSTAEEAFAAGFQRGEDFEKEMKR</sequence>
<proteinExistence type="predicted"/>
<accession>A0A2H4JG52</accession>